<evidence type="ECO:0000256" key="5">
    <source>
        <dbReference type="ARBA" id="ARBA00023180"/>
    </source>
</evidence>
<sequence>MAPEINHTKGHKGSQWFEVNLKLAINITEDSTYYSKKFCRPTFYVDEHYFPRMLTIQSPDLLANRSLTWVVDWSRGGPHSAQRNFSRTSRKTPHAVTMIKLIHFVSSLLGSLLLAL</sequence>
<evidence type="ECO:0000256" key="1">
    <source>
        <dbReference type="ARBA" id="ARBA00004606"/>
    </source>
</evidence>
<accession>A0A058ZVM7</accession>
<reference evidence="6" key="3">
    <citation type="submission" date="2023-04" db="EMBL/GenBank/DDBJ databases">
        <title>WGS assembly of Eucalyptus grandis.</title>
        <authorList>
            <person name="Myburg A."/>
            <person name="Grattapaglia D."/>
            <person name="Tuskan G."/>
            <person name="Hellsten U."/>
            <person name="Hayes R."/>
            <person name="Grimwood J."/>
            <person name="Jenkins J."/>
            <person name="Lindquist E."/>
            <person name="Tice H."/>
            <person name="Bauer D."/>
            <person name="Goodstein D."/>
            <person name="Dubchak I."/>
            <person name="Poliakov A."/>
            <person name="Mizrachi E."/>
            <person name="Kullan A."/>
            <person name="Hussey S."/>
            <person name="Pinard D."/>
            <person name="Van D."/>
            <person name="Singh P."/>
            <person name="Van J."/>
            <person name="Silva-Junior O."/>
            <person name="Togawa R."/>
            <person name="Pappas M."/>
            <person name="Faria D."/>
            <person name="Sansaloni C."/>
            <person name="Petroli C."/>
            <person name="Yang X."/>
            <person name="Ranjan P."/>
            <person name="Tschaplinski T."/>
            <person name="Ye C."/>
            <person name="Li T."/>
            <person name="Sterck L."/>
            <person name="Vanneste K."/>
            <person name="Murat F."/>
            <person name="Soler M."/>
            <person name="Clemente H."/>
            <person name="Saidi N."/>
            <person name="Cassan-Wang H."/>
            <person name="Dunand C."/>
            <person name="Hefer C."/>
            <person name="Bornberg-Bauer E."/>
            <person name="Kersting A."/>
            <person name="Vining K."/>
            <person name="Amarasinghe V."/>
            <person name="Ranik M."/>
            <person name="Naithani S."/>
            <person name="Elser J."/>
            <person name="Boyd A."/>
            <person name="Liston A."/>
            <person name="Spatafora J."/>
            <person name="Dharmwardhana P."/>
            <person name="Raja R."/>
            <person name="Sullivan C."/>
            <person name="Romanel E."/>
            <person name="Alves-Ferreira M."/>
            <person name="Kulheim C."/>
            <person name="Foley W."/>
            <person name="Carocha V."/>
            <person name="Paiva J."/>
            <person name="Kudrna D."/>
            <person name="Brommonschenkel S."/>
            <person name="Pasquali G."/>
            <person name="Byrne M."/>
            <person name="Rigault P."/>
            <person name="Tibbits J."/>
            <person name="Spokevicius A."/>
            <person name="Jones R."/>
            <person name="Steane D."/>
            <person name="Vaillancourt R."/>
            <person name="Potts B."/>
            <person name="Joubert F."/>
            <person name="Barry K."/>
            <person name="Pappas G."/>
            <person name="Strauss S."/>
            <person name="Jaiswal P."/>
            <person name="Grima-Pettenati J."/>
            <person name="Salse J."/>
            <person name="Van D."/>
            <person name="Rokhsar D."/>
            <person name="Schmutz J."/>
        </authorList>
    </citation>
    <scope>NUCLEOTIDE SEQUENCE</scope>
    <source>
        <tissue evidence="6">Leaf extractions</tissue>
    </source>
</reference>
<dbReference type="InterPro" id="IPR044174">
    <property type="entry name" value="BC10-like"/>
</dbReference>
<reference evidence="7" key="1">
    <citation type="submission" date="2013-07" db="EMBL/GenBank/DDBJ databases">
        <title>The genome of Eucalyptus grandis.</title>
        <authorList>
            <person name="Schmutz J."/>
            <person name="Hayes R."/>
            <person name="Myburg A."/>
            <person name="Tuskan G."/>
            <person name="Grattapaglia D."/>
            <person name="Rokhsar D.S."/>
        </authorList>
    </citation>
    <scope>NUCLEOTIDE SEQUENCE</scope>
    <source>
        <tissue evidence="7">Leaf extractions</tissue>
    </source>
</reference>
<dbReference type="STRING" id="71139.A0A058ZVM7"/>
<dbReference type="EMBL" id="MU848407">
    <property type="protein sequence ID" value="KAK2632635.1"/>
    <property type="molecule type" value="Genomic_DNA"/>
</dbReference>
<reference evidence="6" key="4">
    <citation type="submission" date="2023-07" db="EMBL/GenBank/DDBJ databases">
        <authorList>
            <person name="Myburg A.A."/>
            <person name="Grattapaglia D."/>
            <person name="Tuskan G.A."/>
            <person name="Hellsten U."/>
            <person name="Hayes R.D."/>
            <person name="Grimwood J."/>
            <person name="Jenkins J."/>
            <person name="Lindquist E."/>
            <person name="Tice H."/>
            <person name="Bauer D."/>
            <person name="Goodstein D.M."/>
            <person name="Dubchak I."/>
            <person name="Poliakov A."/>
            <person name="Mizrachi E."/>
            <person name="Kullan A.R."/>
            <person name="Hussey S.G."/>
            <person name="Pinard D."/>
            <person name="Van D.M."/>
            <person name="Singh P."/>
            <person name="Van J.I."/>
            <person name="Silva-Junior O.B."/>
            <person name="Togawa R.C."/>
            <person name="Pappas M.R."/>
            <person name="Faria D.A."/>
            <person name="Sansaloni C.P."/>
            <person name="Petroli C.D."/>
            <person name="Yang X."/>
            <person name="Ranjan P."/>
            <person name="Tschaplinski T.J."/>
            <person name="Ye C.Y."/>
            <person name="Li T."/>
            <person name="Sterck L."/>
            <person name="Vanneste K."/>
            <person name="Murat F."/>
            <person name="Soler M."/>
            <person name="Clemente H.S."/>
            <person name="Saidi N."/>
            <person name="Cassan-Wang H."/>
            <person name="Dunand C."/>
            <person name="Hefer C.A."/>
            <person name="Bornberg-Bauer E."/>
            <person name="Kersting A.R."/>
            <person name="Vining K."/>
            <person name="Amarasinghe V."/>
            <person name="Ranik M."/>
            <person name="Naithani S."/>
            <person name="Elser J."/>
            <person name="Boyd A.E."/>
            <person name="Liston A."/>
            <person name="Spatafora J.W."/>
            <person name="Dharmwardhana P."/>
            <person name="Raja R."/>
            <person name="Sullivan C."/>
            <person name="Romanel E."/>
            <person name="Alves-Ferreira M."/>
            <person name="Kulheim C."/>
            <person name="Foley W."/>
            <person name="Carocha V."/>
            <person name="Paiva J."/>
            <person name="Kudrna D."/>
            <person name="Brommonschenkel S.H."/>
            <person name="Pasquali G."/>
            <person name="Byrne M."/>
            <person name="Rigault P."/>
            <person name="Tibbits J."/>
            <person name="Spokevicius A."/>
            <person name="Jones R.C."/>
            <person name="Steane D.A."/>
            <person name="Vaillancourt R.E."/>
            <person name="Potts B.M."/>
            <person name="Joubert F."/>
            <person name="Barry K."/>
            <person name="Pappas G.J."/>
            <person name="Strauss S.H."/>
            <person name="Jaiswal P."/>
            <person name="Grima-Pettenati J."/>
            <person name="Salse J."/>
            <person name="Van D.P."/>
            <person name="Rokhsar D.S."/>
            <person name="Schmutz J."/>
        </authorList>
    </citation>
    <scope>NUCLEOTIDE SEQUENCE</scope>
    <source>
        <tissue evidence="6">Leaf extractions</tissue>
    </source>
</reference>
<dbReference type="GO" id="GO:0016757">
    <property type="term" value="F:glycosyltransferase activity"/>
    <property type="evidence" value="ECO:0007669"/>
    <property type="project" value="UniProtKB-KW"/>
</dbReference>
<evidence type="ECO:0000256" key="4">
    <source>
        <dbReference type="ARBA" id="ARBA00023136"/>
    </source>
</evidence>
<dbReference type="Gramene" id="KCW45095">
    <property type="protein sequence ID" value="KCW45095"/>
    <property type="gene ID" value="EUGRSUZ_L01302"/>
</dbReference>
<evidence type="ECO:0000256" key="2">
    <source>
        <dbReference type="ARBA" id="ARBA00022676"/>
    </source>
</evidence>
<dbReference type="PANTHER" id="PTHR31042">
    <property type="entry name" value="CORE-2/I-BRANCHING BETA-1,6-N-ACETYLGLUCOSAMINYLTRANSFERASE FAMILY PROTEIN-RELATED"/>
    <property type="match status" value="1"/>
</dbReference>
<dbReference type="AlphaFoldDB" id="A0A058ZVM7"/>
<reference evidence="6" key="2">
    <citation type="journal article" date="2014" name="Nature">
        <title>The genome of Eucalyptus grandis.</title>
        <authorList>
            <person name="Myburg A.A."/>
            <person name="Grattapaglia D."/>
            <person name="Tuskan G.A."/>
            <person name="Hellsten U."/>
            <person name="Hayes R.D."/>
            <person name="Grimwood J."/>
            <person name="Jenkins J."/>
            <person name="Lindquist E."/>
            <person name="Tice H."/>
            <person name="Bauer D."/>
            <person name="Goodstein D.M."/>
            <person name="Dubchak I."/>
            <person name="Poliakov A."/>
            <person name="Mizrachi E."/>
            <person name="Kullan A.R."/>
            <person name="Hussey S.G."/>
            <person name="Pinard D."/>
            <person name="van der Merwe K."/>
            <person name="Singh P."/>
            <person name="van Jaarsveld I."/>
            <person name="Silva-Junior O.B."/>
            <person name="Togawa R.C."/>
            <person name="Pappas M.R."/>
            <person name="Faria D.A."/>
            <person name="Sansaloni C.P."/>
            <person name="Petroli C.D."/>
            <person name="Yang X."/>
            <person name="Ranjan P."/>
            <person name="Tschaplinski T.J."/>
            <person name="Ye C.Y."/>
            <person name="Li T."/>
            <person name="Sterck L."/>
            <person name="Vanneste K."/>
            <person name="Murat F."/>
            <person name="Soler M."/>
            <person name="Clemente H.S."/>
            <person name="Saidi N."/>
            <person name="Cassan-Wang H."/>
            <person name="Dunand C."/>
            <person name="Hefer C.A."/>
            <person name="Bornberg-Bauer E."/>
            <person name="Kersting A.R."/>
            <person name="Vining K."/>
            <person name="Amarasinghe V."/>
            <person name="Ranik M."/>
            <person name="Naithani S."/>
            <person name="Elser J."/>
            <person name="Boyd A.E."/>
            <person name="Liston A."/>
            <person name="Spatafora J.W."/>
            <person name="Dharmwardhana P."/>
            <person name="Raja R."/>
            <person name="Sullivan C."/>
            <person name="Romanel E."/>
            <person name="Alves-Ferreira M."/>
            <person name="Kulheim C."/>
            <person name="Foley W."/>
            <person name="Carocha V."/>
            <person name="Paiva J."/>
            <person name="Kudrna D."/>
            <person name="Brommonschenkel S.H."/>
            <person name="Pasquali G."/>
            <person name="Byrne M."/>
            <person name="Rigault P."/>
            <person name="Tibbits J."/>
            <person name="Spokevicius A."/>
            <person name="Jones R.C."/>
            <person name="Steane D.A."/>
            <person name="Vaillancourt R.E."/>
            <person name="Potts B.M."/>
            <person name="Joubert F."/>
            <person name="Barry K."/>
            <person name="Pappas G.J."/>
            <person name="Strauss S.H."/>
            <person name="Jaiswal P."/>
            <person name="Grima-Pettenati J."/>
            <person name="Salse J."/>
            <person name="Van de Peer Y."/>
            <person name="Rokhsar D.S."/>
            <person name="Schmutz J."/>
        </authorList>
    </citation>
    <scope>NUCLEOTIDE SEQUENCE</scope>
    <source>
        <tissue evidence="6">Leaf extractions</tissue>
    </source>
</reference>
<dbReference type="Proteomes" id="UP000030711">
    <property type="component" value="Unassembled WGS sequence"/>
</dbReference>
<dbReference type="InterPro" id="IPR003406">
    <property type="entry name" value="Glyco_trans_14"/>
</dbReference>
<evidence type="ECO:0000256" key="3">
    <source>
        <dbReference type="ARBA" id="ARBA00022679"/>
    </source>
</evidence>
<protein>
    <submittedName>
        <fullName evidence="7">Uncharacterized protein</fullName>
    </submittedName>
</protein>
<evidence type="ECO:0000313" key="7">
    <source>
        <dbReference type="EMBL" id="KCW45095.1"/>
    </source>
</evidence>
<keyword evidence="8" id="KW-1185">Reference proteome</keyword>
<gene>
    <name evidence="7" type="ORF">EUGRSUZ_L01302</name>
</gene>
<keyword evidence="3" id="KW-0808">Transferase</keyword>
<keyword evidence="5" id="KW-0325">Glycoprotein</keyword>
<dbReference type="PANTHER" id="PTHR31042:SF122">
    <property type="entry name" value="CORE-2_I-BRANCHING ENZYME"/>
    <property type="match status" value="1"/>
</dbReference>
<evidence type="ECO:0000313" key="8">
    <source>
        <dbReference type="Proteomes" id="UP000030711"/>
    </source>
</evidence>
<name>A0A058ZVM7_EUCGR</name>
<keyword evidence="2" id="KW-0328">Glycosyltransferase</keyword>
<organism evidence="7">
    <name type="scientific">Eucalyptus grandis</name>
    <name type="common">Flooded gum</name>
    <dbReference type="NCBI Taxonomy" id="71139"/>
    <lineage>
        <taxon>Eukaryota</taxon>
        <taxon>Viridiplantae</taxon>
        <taxon>Streptophyta</taxon>
        <taxon>Embryophyta</taxon>
        <taxon>Tracheophyta</taxon>
        <taxon>Spermatophyta</taxon>
        <taxon>Magnoliopsida</taxon>
        <taxon>eudicotyledons</taxon>
        <taxon>Gunneridae</taxon>
        <taxon>Pentapetalae</taxon>
        <taxon>rosids</taxon>
        <taxon>malvids</taxon>
        <taxon>Myrtales</taxon>
        <taxon>Myrtaceae</taxon>
        <taxon>Myrtoideae</taxon>
        <taxon>Eucalypteae</taxon>
        <taxon>Eucalyptus</taxon>
    </lineage>
</organism>
<dbReference type="EMBL" id="KK198923">
    <property type="protein sequence ID" value="KCW45095.1"/>
    <property type="molecule type" value="Genomic_DNA"/>
</dbReference>
<dbReference type="InParanoid" id="A0A058ZVM7"/>
<dbReference type="GO" id="GO:0016020">
    <property type="term" value="C:membrane"/>
    <property type="evidence" value="ECO:0007669"/>
    <property type="project" value="UniProtKB-SubCell"/>
</dbReference>
<dbReference type="Pfam" id="PF02485">
    <property type="entry name" value="Branch"/>
    <property type="match status" value="1"/>
</dbReference>
<keyword evidence="4" id="KW-0472">Membrane</keyword>
<evidence type="ECO:0000313" key="6">
    <source>
        <dbReference type="EMBL" id="KAK2632635.1"/>
    </source>
</evidence>
<comment type="subcellular location">
    <subcellularLocation>
        <location evidence="1">Membrane</location>
        <topology evidence="1">Single-pass type II membrane protein</topology>
    </subcellularLocation>
</comment>
<proteinExistence type="predicted"/>